<feature type="domain" description="F-box" evidence="1">
    <location>
        <begin position="5"/>
        <end position="51"/>
    </location>
</feature>
<dbReference type="Proteomes" id="UP000663882">
    <property type="component" value="Unassembled WGS sequence"/>
</dbReference>
<evidence type="ECO:0000259" key="1">
    <source>
        <dbReference type="PROSITE" id="PS50181"/>
    </source>
</evidence>
<accession>A0A815FR69</accession>
<name>A0A815FR69_9BILA</name>
<dbReference type="InterPro" id="IPR001810">
    <property type="entry name" value="F-box_dom"/>
</dbReference>
<dbReference type="PROSITE" id="PS50181">
    <property type="entry name" value="FBOX"/>
    <property type="match status" value="1"/>
</dbReference>
<dbReference type="AlphaFoldDB" id="A0A815FR69"/>
<evidence type="ECO:0000313" key="2">
    <source>
        <dbReference type="EMBL" id="CAF1330049.1"/>
    </source>
</evidence>
<reference evidence="2" key="1">
    <citation type="submission" date="2021-02" db="EMBL/GenBank/DDBJ databases">
        <authorList>
            <person name="Nowell W R."/>
        </authorList>
    </citation>
    <scope>NUCLEOTIDE SEQUENCE</scope>
</reference>
<dbReference type="Gene3D" id="3.80.10.10">
    <property type="entry name" value="Ribonuclease Inhibitor"/>
    <property type="match status" value="1"/>
</dbReference>
<dbReference type="EMBL" id="CAJNOO010003303">
    <property type="protein sequence ID" value="CAF1330049.1"/>
    <property type="molecule type" value="Genomic_DNA"/>
</dbReference>
<evidence type="ECO:0000313" key="3">
    <source>
        <dbReference type="Proteomes" id="UP000663882"/>
    </source>
</evidence>
<comment type="caution">
    <text evidence="2">The sequence shown here is derived from an EMBL/GenBank/DDBJ whole genome shotgun (WGS) entry which is preliminary data.</text>
</comment>
<sequence>MEDSFIQLNYLPDEILMIIFKKLNNFDVLYSLMGINKRLDSILQDSIFTRYLTLTKPPIASKQFTDAIIDRICVEILPKIHDKIEWLNIESSFINRILLSTNYPNLHTLVLHDLSLERARDLFTDGSYFICVFEYQLSSLVIHTDEGQRTTSLFEDINIFLYTQILTMFKNLQYLNFSPFANPNNHQLTFNLSSPNIFSSTLLHLHVIVDTFGDCLYLLDGRFNQLNTFDVTIYFGNVSVSPLINNKNNLSNLKCFRLTHKSILLAYKTVLIPLVRRMSNLEELGLYFVNGIAPIIDGINLKENIFNYMPKLKKFEFDILSFIDFNNQFNLPSNEDIQNTFKNVTSNQIISCIDYFPKIHRFLCHIYSYPYTLMYYQKITNNFPGGLFTYVHHISLYDERPFEHEFFLQIAKSFPFIKDLRLYNLEPQKNNKQQQSIVEYPHLIVLDLRRIHANYLEQFLNDTKMSLLNDIVLHVNYDLLQRVTDNFTRDAIRINCSKVQRLFLYNKGELSPGLKDYFPRAAIK</sequence>
<organism evidence="2 3">
    <name type="scientific">Rotaria sordida</name>
    <dbReference type="NCBI Taxonomy" id="392033"/>
    <lineage>
        <taxon>Eukaryota</taxon>
        <taxon>Metazoa</taxon>
        <taxon>Spiralia</taxon>
        <taxon>Gnathifera</taxon>
        <taxon>Rotifera</taxon>
        <taxon>Eurotatoria</taxon>
        <taxon>Bdelloidea</taxon>
        <taxon>Philodinida</taxon>
        <taxon>Philodinidae</taxon>
        <taxon>Rotaria</taxon>
    </lineage>
</organism>
<dbReference type="InterPro" id="IPR032675">
    <property type="entry name" value="LRR_dom_sf"/>
</dbReference>
<gene>
    <name evidence="2" type="ORF">RFH988_LOCUS31211</name>
</gene>
<dbReference type="OrthoDB" id="10001648at2759"/>
<proteinExistence type="predicted"/>
<protein>
    <recommendedName>
        <fullName evidence="1">F-box domain-containing protein</fullName>
    </recommendedName>
</protein>